<evidence type="ECO:0000313" key="1">
    <source>
        <dbReference type="EMBL" id="KAJ1912294.1"/>
    </source>
</evidence>
<evidence type="ECO:0000313" key="2">
    <source>
        <dbReference type="Proteomes" id="UP001150538"/>
    </source>
</evidence>
<dbReference type="EMBL" id="JANBPU010000359">
    <property type="protein sequence ID" value="KAJ1912294.1"/>
    <property type="molecule type" value="Genomic_DNA"/>
</dbReference>
<name>A0A9W7ZSC1_9FUNG</name>
<reference evidence="1" key="1">
    <citation type="submission" date="2022-07" db="EMBL/GenBank/DDBJ databases">
        <title>Phylogenomic reconstructions and comparative analyses of Kickxellomycotina fungi.</title>
        <authorList>
            <person name="Reynolds N.K."/>
            <person name="Stajich J.E."/>
            <person name="Barry K."/>
            <person name="Grigoriev I.V."/>
            <person name="Crous P."/>
            <person name="Smith M.E."/>
        </authorList>
    </citation>
    <scope>NUCLEOTIDE SEQUENCE</scope>
    <source>
        <strain evidence="1">NBRC 100468</strain>
    </source>
</reference>
<comment type="caution">
    <text evidence="1">The sequence shown here is derived from an EMBL/GenBank/DDBJ whole genome shotgun (WGS) entry which is preliminary data.</text>
</comment>
<dbReference type="OrthoDB" id="5579563at2759"/>
<proteinExistence type="predicted"/>
<gene>
    <name evidence="1" type="ORF">H4219_005661</name>
</gene>
<sequence>MSSSPSPPLRRPLYPVLVPSYIDLTQINQCIYDEEFCDFTHVQTTNDDDGDS</sequence>
<feature type="non-terminal residue" evidence="1">
    <location>
        <position position="52"/>
    </location>
</feature>
<organism evidence="1 2">
    <name type="scientific">Mycoemilia scoparia</name>
    <dbReference type="NCBI Taxonomy" id="417184"/>
    <lineage>
        <taxon>Eukaryota</taxon>
        <taxon>Fungi</taxon>
        <taxon>Fungi incertae sedis</taxon>
        <taxon>Zoopagomycota</taxon>
        <taxon>Kickxellomycotina</taxon>
        <taxon>Kickxellomycetes</taxon>
        <taxon>Kickxellales</taxon>
        <taxon>Kickxellaceae</taxon>
        <taxon>Mycoemilia</taxon>
    </lineage>
</organism>
<protein>
    <submittedName>
        <fullName evidence="1">Uncharacterized protein</fullName>
    </submittedName>
</protein>
<keyword evidence="2" id="KW-1185">Reference proteome</keyword>
<dbReference type="Proteomes" id="UP001150538">
    <property type="component" value="Unassembled WGS sequence"/>
</dbReference>
<dbReference type="AlphaFoldDB" id="A0A9W7ZSC1"/>
<accession>A0A9W7ZSC1</accession>